<protein>
    <submittedName>
        <fullName evidence="1">Uncharacterized protein</fullName>
    </submittedName>
</protein>
<dbReference type="AlphaFoldDB" id="A0A7T8EB49"/>
<dbReference type="RefSeq" id="WP_397609079.1">
    <property type="nucleotide sequence ID" value="NZ_CP032664.1"/>
</dbReference>
<name>A0A7T8EB49_9GAMM</name>
<gene>
    <name evidence="1" type="ORF">D7032_07480</name>
</gene>
<proteinExistence type="predicted"/>
<organism evidence="1">
    <name type="scientific">Shewanella algae</name>
    <dbReference type="NCBI Taxonomy" id="38313"/>
    <lineage>
        <taxon>Bacteria</taxon>
        <taxon>Pseudomonadati</taxon>
        <taxon>Pseudomonadota</taxon>
        <taxon>Gammaproteobacteria</taxon>
        <taxon>Alteromonadales</taxon>
        <taxon>Shewanellaceae</taxon>
        <taxon>Shewanella</taxon>
    </lineage>
</organism>
<evidence type="ECO:0000313" key="1">
    <source>
        <dbReference type="EMBL" id="QQO83111.1"/>
    </source>
</evidence>
<reference evidence="1" key="1">
    <citation type="submission" date="2018-09" db="EMBL/GenBank/DDBJ databases">
        <title>Genome sequencing and analysis.</title>
        <authorList>
            <person name="Huang Y.-T."/>
        </authorList>
    </citation>
    <scope>NUCLEOTIDE SEQUENCE</scope>
    <source>
        <strain evidence="1">HIDE</strain>
    </source>
</reference>
<dbReference type="EMBL" id="CP032664">
    <property type="protein sequence ID" value="QQO83111.1"/>
    <property type="molecule type" value="Genomic_DNA"/>
</dbReference>
<accession>A0A7T8EB49</accession>
<sequence length="87" mass="9898">MQLDINNPMHLRLRKLLADMVAKHANRLQTQGLDEAQIFTNMTLGMHLFCSEIMQDPRAVEACFEVIDHMLRLNRAHLTLATARAAA</sequence>